<evidence type="ECO:0000313" key="4">
    <source>
        <dbReference type="Proteomes" id="UP001589832"/>
    </source>
</evidence>
<accession>A0ABV6QB32</accession>
<proteinExistence type="predicted"/>
<evidence type="ECO:0000313" key="3">
    <source>
        <dbReference type="EMBL" id="MFC0605504.1"/>
    </source>
</evidence>
<keyword evidence="4" id="KW-1185">Reference proteome</keyword>
<keyword evidence="1" id="KW-1133">Transmembrane helix</keyword>
<organism evidence="3 4">
    <name type="scientific">Winogradskyella pulchriflava</name>
    <dbReference type="NCBI Taxonomy" id="1110688"/>
    <lineage>
        <taxon>Bacteria</taxon>
        <taxon>Pseudomonadati</taxon>
        <taxon>Bacteroidota</taxon>
        <taxon>Flavobacteriia</taxon>
        <taxon>Flavobacteriales</taxon>
        <taxon>Flavobacteriaceae</taxon>
        <taxon>Winogradskyella</taxon>
    </lineage>
</organism>
<evidence type="ECO:0000256" key="1">
    <source>
        <dbReference type="SAM" id="Phobius"/>
    </source>
</evidence>
<dbReference type="PANTHER" id="PTHR33608:SF3">
    <property type="entry name" value="SLR2013 PROTEIN"/>
    <property type="match status" value="1"/>
</dbReference>
<feature type="transmembrane region" description="Helical" evidence="1">
    <location>
        <begin position="12"/>
        <end position="31"/>
    </location>
</feature>
<sequence length="443" mass="51784">MKRFFKHTYLTFRFFIVAIIFVALFILAYIYPGLLGIVMLLFFVALGLVLVDIILLFKQKGISASRILPEKLSNGDDNPIEITLQNNYNFKTALTLIDEMPFQYQKRDFEILTQLNKHEKKKITYTLRPLERGEYHFGSLNVYANSPIGLITRRFQFAKDAMVPNYPSFLQLRKYMLLAFSNKLFEYGLKKIRRIGHTMEFEQIKDYVTGDDIRNINWKATAKRNQLMVNQFQDERSQPIYSVIDKGRAMKMPFEGLSLLDYAINATLVISNVALKKQDKAGMFTFSRKVENKVVAERRPSQMNKILETLYNVNTDFSESDFSRLYIDIKRSLTQRGLLLLYTNFETLDALHRQLPYLKAIAKNHLLVVIFFENTELHKLTNVEAQNTFEIFQKTIAEKFMYEKKLIVNELQKHGIQSILTAPEHLTINTINKYLEIKARGLI</sequence>
<keyword evidence="1" id="KW-0812">Transmembrane</keyword>
<keyword evidence="1" id="KW-0472">Membrane</keyword>
<protein>
    <submittedName>
        <fullName evidence="3">DUF58 domain-containing protein</fullName>
    </submittedName>
</protein>
<reference evidence="3 4" key="1">
    <citation type="submission" date="2024-09" db="EMBL/GenBank/DDBJ databases">
        <authorList>
            <person name="Sun Q."/>
            <person name="Mori K."/>
        </authorList>
    </citation>
    <scope>NUCLEOTIDE SEQUENCE [LARGE SCALE GENOMIC DNA]</scope>
    <source>
        <strain evidence="3 4">NCAIM B.02481</strain>
    </source>
</reference>
<dbReference type="EMBL" id="JBHLTQ010000006">
    <property type="protein sequence ID" value="MFC0605504.1"/>
    <property type="molecule type" value="Genomic_DNA"/>
</dbReference>
<feature type="domain" description="DUF58" evidence="2">
    <location>
        <begin position="204"/>
        <end position="370"/>
    </location>
</feature>
<feature type="transmembrane region" description="Helical" evidence="1">
    <location>
        <begin position="37"/>
        <end position="57"/>
    </location>
</feature>
<evidence type="ECO:0000259" key="2">
    <source>
        <dbReference type="Pfam" id="PF01882"/>
    </source>
</evidence>
<gene>
    <name evidence="3" type="ORF">ACFFGA_13115</name>
</gene>
<name>A0ABV6QB32_9FLAO</name>
<dbReference type="Proteomes" id="UP001589832">
    <property type="component" value="Unassembled WGS sequence"/>
</dbReference>
<dbReference type="RefSeq" id="WP_386064758.1">
    <property type="nucleotide sequence ID" value="NZ_JBHLTQ010000006.1"/>
</dbReference>
<dbReference type="PANTHER" id="PTHR33608">
    <property type="entry name" value="BLL2464 PROTEIN"/>
    <property type="match status" value="1"/>
</dbReference>
<dbReference type="Pfam" id="PF01882">
    <property type="entry name" value="DUF58"/>
    <property type="match status" value="1"/>
</dbReference>
<comment type="caution">
    <text evidence="3">The sequence shown here is derived from an EMBL/GenBank/DDBJ whole genome shotgun (WGS) entry which is preliminary data.</text>
</comment>
<dbReference type="InterPro" id="IPR002881">
    <property type="entry name" value="DUF58"/>
</dbReference>